<reference evidence="2" key="1">
    <citation type="submission" date="2021-03" db="EMBL/GenBank/DDBJ databases">
        <authorList>
            <person name="Tagirdzhanova G."/>
        </authorList>
    </citation>
    <scope>NUCLEOTIDE SEQUENCE</scope>
</reference>
<keyword evidence="3" id="KW-1185">Reference proteome</keyword>
<dbReference type="AlphaFoldDB" id="A0A8H3G0P0"/>
<dbReference type="OrthoDB" id="10576662at2759"/>
<sequence length="199" mass="21892">MDPRMGRCSGYHDQEEPDIIGPQAARLNGDGRSGLRRPGHGPVSGGAGLSGRIGPRARLPNDRARRGDDFGDNFKNEEAEPRRRPHAGGRHQTANSTQRPFRGSKRRKQSGRSWDGAPNTQRLPSIAATRRGKLVYVVNTKPKGTDSLELSAVGKHVNPNSYAHKPSRDGAVREKDLLLVTNAPTWFRRERLGGCSENF</sequence>
<feature type="compositionally biased region" description="Basic and acidic residues" evidence="1">
    <location>
        <begin position="1"/>
        <end position="14"/>
    </location>
</feature>
<feature type="region of interest" description="Disordered" evidence="1">
    <location>
        <begin position="1"/>
        <end position="127"/>
    </location>
</feature>
<evidence type="ECO:0000313" key="3">
    <source>
        <dbReference type="Proteomes" id="UP000664203"/>
    </source>
</evidence>
<evidence type="ECO:0000256" key="1">
    <source>
        <dbReference type="SAM" id="MobiDB-lite"/>
    </source>
</evidence>
<evidence type="ECO:0000313" key="2">
    <source>
        <dbReference type="EMBL" id="CAF9934429.1"/>
    </source>
</evidence>
<dbReference type="Proteomes" id="UP000664203">
    <property type="component" value="Unassembled WGS sequence"/>
</dbReference>
<gene>
    <name evidence="2" type="ORF">ALECFALPRED_005943</name>
</gene>
<protein>
    <submittedName>
        <fullName evidence="2">Uncharacterized protein</fullName>
    </submittedName>
</protein>
<proteinExistence type="predicted"/>
<comment type="caution">
    <text evidence="2">The sequence shown here is derived from an EMBL/GenBank/DDBJ whole genome shotgun (WGS) entry which is preliminary data.</text>
</comment>
<organism evidence="2 3">
    <name type="scientific">Alectoria fallacina</name>
    <dbReference type="NCBI Taxonomy" id="1903189"/>
    <lineage>
        <taxon>Eukaryota</taxon>
        <taxon>Fungi</taxon>
        <taxon>Dikarya</taxon>
        <taxon>Ascomycota</taxon>
        <taxon>Pezizomycotina</taxon>
        <taxon>Lecanoromycetes</taxon>
        <taxon>OSLEUM clade</taxon>
        <taxon>Lecanoromycetidae</taxon>
        <taxon>Lecanorales</taxon>
        <taxon>Lecanorineae</taxon>
        <taxon>Parmeliaceae</taxon>
        <taxon>Alectoria</taxon>
    </lineage>
</organism>
<feature type="compositionally biased region" description="Gly residues" evidence="1">
    <location>
        <begin position="42"/>
        <end position="51"/>
    </location>
</feature>
<feature type="compositionally biased region" description="Basic and acidic residues" evidence="1">
    <location>
        <begin position="59"/>
        <end position="82"/>
    </location>
</feature>
<accession>A0A8H3G0P0</accession>
<dbReference type="EMBL" id="CAJPDR010000378">
    <property type="protein sequence ID" value="CAF9934429.1"/>
    <property type="molecule type" value="Genomic_DNA"/>
</dbReference>
<name>A0A8H3G0P0_9LECA</name>